<comment type="similarity">
    <text evidence="1 3 4">Belongs to the glutamine synthetase family.</text>
</comment>
<dbReference type="InterPro" id="IPR036651">
    <property type="entry name" value="Gln_synt_N_sf"/>
</dbReference>
<keyword evidence="2" id="KW-0436">Ligase</keyword>
<dbReference type="EMBL" id="VNIQ01000003">
    <property type="protein sequence ID" value="TYQ04672.1"/>
    <property type="molecule type" value="Genomic_DNA"/>
</dbReference>
<dbReference type="PANTHER" id="PTHR43785:SF12">
    <property type="entry name" value="TYPE-1 GLUTAMINE SYNTHETASE 2"/>
    <property type="match status" value="1"/>
</dbReference>
<gene>
    <name evidence="6" type="ORF">FNL38_10322</name>
</gene>
<dbReference type="PANTHER" id="PTHR43785">
    <property type="entry name" value="GAMMA-GLUTAMYLPUTRESCINE SYNTHETASE"/>
    <property type="match status" value="1"/>
</dbReference>
<name>A0A652YQ84_NOCGL</name>
<protein>
    <submittedName>
        <fullName evidence="6">Glutamine synthetase</fullName>
    </submittedName>
</protein>
<dbReference type="InterPro" id="IPR008146">
    <property type="entry name" value="Gln_synth_cat_dom"/>
</dbReference>
<dbReference type="GO" id="GO:0006542">
    <property type="term" value="P:glutamine biosynthetic process"/>
    <property type="evidence" value="ECO:0007669"/>
    <property type="project" value="InterPro"/>
</dbReference>
<dbReference type="SUPFAM" id="SSF55931">
    <property type="entry name" value="Glutamine synthetase/guanido kinase"/>
    <property type="match status" value="1"/>
</dbReference>
<evidence type="ECO:0000256" key="3">
    <source>
        <dbReference type="PROSITE-ProRule" id="PRU01331"/>
    </source>
</evidence>
<evidence type="ECO:0000256" key="1">
    <source>
        <dbReference type="ARBA" id="ARBA00009897"/>
    </source>
</evidence>
<evidence type="ECO:0000259" key="5">
    <source>
        <dbReference type="PROSITE" id="PS51987"/>
    </source>
</evidence>
<feature type="domain" description="GS catalytic" evidence="5">
    <location>
        <begin position="99"/>
        <end position="431"/>
    </location>
</feature>
<organism evidence="6">
    <name type="scientific">Nocardia globerula</name>
    <dbReference type="NCBI Taxonomy" id="1818"/>
    <lineage>
        <taxon>Bacteria</taxon>
        <taxon>Bacillati</taxon>
        <taxon>Actinomycetota</taxon>
        <taxon>Actinomycetes</taxon>
        <taxon>Mycobacteriales</taxon>
        <taxon>Nocardiaceae</taxon>
        <taxon>Nocardia</taxon>
    </lineage>
</organism>
<dbReference type="Gene3D" id="3.30.590.10">
    <property type="entry name" value="Glutamine synthetase/guanido kinase, catalytic domain"/>
    <property type="match status" value="1"/>
</dbReference>
<evidence type="ECO:0000256" key="2">
    <source>
        <dbReference type="ARBA" id="ARBA00022598"/>
    </source>
</evidence>
<accession>A0A652YQ84</accession>
<dbReference type="InterPro" id="IPR014746">
    <property type="entry name" value="Gln_synth/guanido_kin_cat_dom"/>
</dbReference>
<dbReference type="Gene3D" id="3.10.20.70">
    <property type="entry name" value="Glutamine synthetase, N-terminal domain"/>
    <property type="match status" value="1"/>
</dbReference>
<sequence length="431" mass="45364">MRYTSELIIGSIVDLAGVSRAKMVPANRVDVFVTSGMGASPSWSVFCADDALAFTEELSAVGDLRLRIVESDLRAVGDDVSWAPATLHELDGSISAVCSRTALRRTVQTLAHDNLEARVGHEIEFTLFGGVVAEQWSAYGLGAALAQESFVRDLLVNAERAQLNIEQFHAEYGLGQFEISLAPASPLEAADSVITARILICRTARSHGMAASFSPMPIVGGSGNGAHQHISLTRSGESIFSGGKQDYGMTADGAGAVGGVLAHLADLGAVLASSPLSGLRLQPDTWSGAFICWGHENREAAVRFCAESIGNPHGANVEVKVVDASANPYLATAVILGAMHAGIAGALTLPPEVSVNPSGLADAQRAVLSITRMPTEMGEMLQRLRLSEVAKSVLGDAIIDAMVAVKALEKSRCSELDESVLVERLRYAWSA</sequence>
<evidence type="ECO:0000313" key="6">
    <source>
        <dbReference type="EMBL" id="TYQ04672.1"/>
    </source>
</evidence>
<reference evidence="6" key="1">
    <citation type="submission" date="2019-07" db="EMBL/GenBank/DDBJ databases">
        <title>Genomic Encyclopedia of Type Strains, Phase IV (KMG-IV): sequencing the most valuable type-strain genomes for metagenomic binning, comparative biology and taxonomic classification.</title>
        <authorList>
            <person name="Goeker M."/>
        </authorList>
    </citation>
    <scope>NUCLEOTIDE SEQUENCE</scope>
    <source>
        <strain evidence="6">DSM 44596</strain>
    </source>
</reference>
<dbReference type="Pfam" id="PF00120">
    <property type="entry name" value="Gln-synt_C"/>
    <property type="match status" value="1"/>
</dbReference>
<comment type="caution">
    <text evidence="6">The sequence shown here is derived from an EMBL/GenBank/DDBJ whole genome shotgun (WGS) entry which is preliminary data.</text>
</comment>
<proteinExistence type="inferred from homology"/>
<dbReference type="PROSITE" id="PS51987">
    <property type="entry name" value="GS_CATALYTIC"/>
    <property type="match status" value="1"/>
</dbReference>
<dbReference type="SMART" id="SM01230">
    <property type="entry name" value="Gln-synt_C"/>
    <property type="match status" value="1"/>
</dbReference>
<dbReference type="AlphaFoldDB" id="A0A652YQ84"/>
<evidence type="ECO:0000256" key="4">
    <source>
        <dbReference type="RuleBase" id="RU000384"/>
    </source>
</evidence>
<dbReference type="GO" id="GO:0004356">
    <property type="term" value="F:glutamine synthetase activity"/>
    <property type="evidence" value="ECO:0007669"/>
    <property type="project" value="InterPro"/>
</dbReference>